<protein>
    <recommendedName>
        <fullName evidence="3">Reverse transcriptase RNase H-like domain-containing protein</fullName>
    </recommendedName>
</protein>
<dbReference type="PANTHER" id="PTHR48475">
    <property type="entry name" value="RIBONUCLEASE H"/>
    <property type="match status" value="1"/>
</dbReference>
<evidence type="ECO:0008006" key="3">
    <source>
        <dbReference type="Google" id="ProtNLM"/>
    </source>
</evidence>
<dbReference type="Proteomes" id="UP000257109">
    <property type="component" value="Unassembled WGS sequence"/>
</dbReference>
<dbReference type="OrthoDB" id="1730907at2759"/>
<organism evidence="1 2">
    <name type="scientific">Mucuna pruriens</name>
    <name type="common">Velvet bean</name>
    <name type="synonym">Dolichos pruriens</name>
    <dbReference type="NCBI Taxonomy" id="157652"/>
    <lineage>
        <taxon>Eukaryota</taxon>
        <taxon>Viridiplantae</taxon>
        <taxon>Streptophyta</taxon>
        <taxon>Embryophyta</taxon>
        <taxon>Tracheophyta</taxon>
        <taxon>Spermatophyta</taxon>
        <taxon>Magnoliopsida</taxon>
        <taxon>eudicotyledons</taxon>
        <taxon>Gunneridae</taxon>
        <taxon>Pentapetalae</taxon>
        <taxon>rosids</taxon>
        <taxon>fabids</taxon>
        <taxon>Fabales</taxon>
        <taxon>Fabaceae</taxon>
        <taxon>Papilionoideae</taxon>
        <taxon>50 kb inversion clade</taxon>
        <taxon>NPAAA clade</taxon>
        <taxon>indigoferoid/millettioid clade</taxon>
        <taxon>Phaseoleae</taxon>
        <taxon>Mucuna</taxon>
    </lineage>
</organism>
<dbReference type="EMBL" id="QJKJ01009140">
    <property type="protein sequence ID" value="RDX77559.1"/>
    <property type="molecule type" value="Genomic_DNA"/>
</dbReference>
<evidence type="ECO:0000313" key="2">
    <source>
        <dbReference type="Proteomes" id="UP000257109"/>
    </source>
</evidence>
<accession>A0A371FGY8</accession>
<proteinExistence type="predicted"/>
<feature type="non-terminal residue" evidence="1">
    <location>
        <position position="1"/>
    </location>
</feature>
<sequence length="103" mass="11616">MDPIKYILEKPALTGRIARWQMALSEYDITYVSRHAIKGSALADHLAYHPLAKSQPLSHEFPDEYIMLIDGKPQSENEWTMWFDRASNILGNGISVALASPTD</sequence>
<keyword evidence="2" id="KW-1185">Reference proteome</keyword>
<evidence type="ECO:0000313" key="1">
    <source>
        <dbReference type="EMBL" id="RDX77559.1"/>
    </source>
</evidence>
<dbReference type="AlphaFoldDB" id="A0A371FGY8"/>
<comment type="caution">
    <text evidence="1">The sequence shown here is derived from an EMBL/GenBank/DDBJ whole genome shotgun (WGS) entry which is preliminary data.</text>
</comment>
<name>A0A371FGY8_MUCPR</name>
<gene>
    <name evidence="1" type="ORF">CR513_42301</name>
</gene>
<reference evidence="1" key="1">
    <citation type="submission" date="2018-05" db="EMBL/GenBank/DDBJ databases">
        <title>Draft genome of Mucuna pruriens seed.</title>
        <authorList>
            <person name="Nnadi N.E."/>
            <person name="Vos R."/>
            <person name="Hasami M.H."/>
            <person name="Devisetty U.K."/>
            <person name="Aguiy J.C."/>
        </authorList>
    </citation>
    <scope>NUCLEOTIDE SEQUENCE [LARGE SCALE GENOMIC DNA]</scope>
    <source>
        <strain evidence="1">JCA_2017</strain>
    </source>
</reference>
<dbReference type="PANTHER" id="PTHR48475:SF1">
    <property type="entry name" value="RNASE H TYPE-1 DOMAIN-CONTAINING PROTEIN"/>
    <property type="match status" value="1"/>
</dbReference>